<reference evidence="3" key="1">
    <citation type="submission" date="2016-10" db="EMBL/GenBank/DDBJ databases">
        <authorList>
            <person name="Varghese N."/>
            <person name="Submissions S."/>
        </authorList>
    </citation>
    <scope>NUCLEOTIDE SEQUENCE [LARGE SCALE GENOMIC DNA]</scope>
    <source>
        <strain evidence="3">DSM 18887</strain>
    </source>
</reference>
<organism evidence="2 3">
    <name type="scientific">Amphritea atlantica</name>
    <dbReference type="NCBI Taxonomy" id="355243"/>
    <lineage>
        <taxon>Bacteria</taxon>
        <taxon>Pseudomonadati</taxon>
        <taxon>Pseudomonadota</taxon>
        <taxon>Gammaproteobacteria</taxon>
        <taxon>Oceanospirillales</taxon>
        <taxon>Oceanospirillaceae</taxon>
        <taxon>Amphritea</taxon>
    </lineage>
</organism>
<gene>
    <name evidence="2" type="ORF">SAMN03080615_00891</name>
</gene>
<dbReference type="RefSeq" id="WP_091354556.1">
    <property type="nucleotide sequence ID" value="NZ_AP025284.1"/>
</dbReference>
<sequence>MAYTPPAGNAVNFNFTGAYTPPAGNAVDFSFVDSAAFELAISPTLSVLSAAIEAEHAQPIDLQIALQLQPLQPSIELILDNVRDLTIAATLPQIQSDLHLARGAALTLTTELPGMICGVDLQWGESIPVVTLTGGSSNDNSGYRWGVAAIADIESDLPHNDSPNKQSSSAGRWQNGTGRNTEPEMPHSMLPQFDTERSSGWDSFISLLNSSTDLPSNYPLPTDLIKYQLWADFVLVLDKDHLDPWNWPPPVDVDSLYQFQRVDDFGDRLIWDTRDYTPPWRYEVNFSFTEAYTPPAADVVSFSWGAASPYENQPIRPIDPGKVIAHNTPPSVDESREAVWGDGSWTRPTPDYAYSPGWTAEPEEEAARPPQPDIRGVYIFMPVLTLYRTPDGAEIAATNVNWSTDADSWGWRFSATIKHESDIALLKPDSNGPREIACEINGHLFTAIVESYGRTRQFGQTGLTIKGKSRSGILSDPYAPKRSKAISAPYTAQQLAEQELANTGWTLDWQATDWLIPGGAFSYHELDPIAVIKRLANTAGAIVQSHAADKQLIVKPRYPVSPHKWNDPGTALDAILPASLIHQAGSQFKTLPTYNRAIVAGGKTGGVIVTLTRDGTAGDELAPLVTDDLVTHQSAGYERARIEIAKGGTWEEMSFTTWLTDYGLAPGLLLPGHLVEIQDLNETYPVQISGTTINAQSNDQGLTVRQQLSADRRINA</sequence>
<dbReference type="STRING" id="355243.SAMN03080615_00891"/>
<evidence type="ECO:0008006" key="4">
    <source>
        <dbReference type="Google" id="ProtNLM"/>
    </source>
</evidence>
<dbReference type="EMBL" id="FOGB01000002">
    <property type="protein sequence ID" value="SEQ24867.1"/>
    <property type="molecule type" value="Genomic_DNA"/>
</dbReference>
<name>A0A1H9EH55_9GAMM</name>
<dbReference type="AlphaFoldDB" id="A0A1H9EH55"/>
<keyword evidence="3" id="KW-1185">Reference proteome</keyword>
<dbReference type="OrthoDB" id="8609885at2"/>
<evidence type="ECO:0000313" key="3">
    <source>
        <dbReference type="Proteomes" id="UP000198749"/>
    </source>
</evidence>
<dbReference type="Proteomes" id="UP000198749">
    <property type="component" value="Unassembled WGS sequence"/>
</dbReference>
<feature type="region of interest" description="Disordered" evidence="1">
    <location>
        <begin position="156"/>
        <end position="192"/>
    </location>
</feature>
<feature type="compositionally biased region" description="Polar residues" evidence="1">
    <location>
        <begin position="161"/>
        <end position="180"/>
    </location>
</feature>
<evidence type="ECO:0000256" key="1">
    <source>
        <dbReference type="SAM" id="MobiDB-lite"/>
    </source>
</evidence>
<accession>A0A1H9EH55</accession>
<evidence type="ECO:0000313" key="2">
    <source>
        <dbReference type="EMBL" id="SEQ24867.1"/>
    </source>
</evidence>
<protein>
    <recommendedName>
        <fullName evidence="4">Phage tail protein</fullName>
    </recommendedName>
</protein>
<proteinExistence type="predicted"/>